<dbReference type="GO" id="GO:0000149">
    <property type="term" value="F:SNARE binding"/>
    <property type="evidence" value="ECO:0007669"/>
    <property type="project" value="TreeGrafter"/>
</dbReference>
<evidence type="ECO:0000256" key="1">
    <source>
        <dbReference type="ARBA" id="ARBA00009063"/>
    </source>
</evidence>
<dbReference type="GeneID" id="122132703"/>
<dbReference type="InterPro" id="IPR006011">
    <property type="entry name" value="Syntaxin_N"/>
</dbReference>
<evidence type="ECO:0000259" key="5">
    <source>
        <dbReference type="PROSITE" id="PS50192"/>
    </source>
</evidence>
<accession>A0A8M1KH79</accession>
<dbReference type="KEGG" id="char:122132703"/>
<dbReference type="Proteomes" id="UP000515152">
    <property type="component" value="Unplaced"/>
</dbReference>
<dbReference type="OrthoDB" id="10255013at2759"/>
<dbReference type="InterPro" id="IPR006012">
    <property type="entry name" value="Syntaxin/epimorphin_CS"/>
</dbReference>
<dbReference type="SMART" id="SM00397">
    <property type="entry name" value="t_SNARE"/>
    <property type="match status" value="1"/>
</dbReference>
<dbReference type="GO" id="GO:0048787">
    <property type="term" value="C:presynaptic active zone membrane"/>
    <property type="evidence" value="ECO:0007669"/>
    <property type="project" value="TreeGrafter"/>
</dbReference>
<comment type="similarity">
    <text evidence="1">Belongs to the syntaxin family.</text>
</comment>
<gene>
    <name evidence="7" type="primary">LOC122132703</name>
</gene>
<dbReference type="RefSeq" id="XP_042563247.1">
    <property type="nucleotide sequence ID" value="XM_042707313.1"/>
</dbReference>
<dbReference type="AlphaFoldDB" id="A0A8M1KH79"/>
<dbReference type="PANTHER" id="PTHR19957">
    <property type="entry name" value="SYNTAXIN"/>
    <property type="match status" value="1"/>
</dbReference>
<dbReference type="Pfam" id="PF00804">
    <property type="entry name" value="Syntaxin"/>
    <property type="match status" value="1"/>
</dbReference>
<dbReference type="GO" id="GO:0006886">
    <property type="term" value="P:intracellular protein transport"/>
    <property type="evidence" value="ECO:0007669"/>
    <property type="project" value="InterPro"/>
</dbReference>
<dbReference type="PROSITE" id="PS50192">
    <property type="entry name" value="T_SNARE"/>
    <property type="match status" value="1"/>
</dbReference>
<feature type="region of interest" description="Disordered" evidence="4">
    <location>
        <begin position="1"/>
        <end position="37"/>
    </location>
</feature>
<feature type="coiled-coil region" evidence="3">
    <location>
        <begin position="49"/>
        <end position="76"/>
    </location>
</feature>
<feature type="domain" description="T-SNARE coiled-coil homology" evidence="5">
    <location>
        <begin position="212"/>
        <end position="274"/>
    </location>
</feature>
<dbReference type="GO" id="GO:0008021">
    <property type="term" value="C:synaptic vesicle"/>
    <property type="evidence" value="ECO:0007669"/>
    <property type="project" value="TreeGrafter"/>
</dbReference>
<evidence type="ECO:0000313" key="6">
    <source>
        <dbReference type="Proteomes" id="UP000515152"/>
    </source>
</evidence>
<reference evidence="7" key="1">
    <citation type="submission" date="2025-08" db="UniProtKB">
        <authorList>
            <consortium name="RefSeq"/>
        </authorList>
    </citation>
    <scope>IDENTIFICATION</scope>
</reference>
<dbReference type="GO" id="GO:0048278">
    <property type="term" value="P:vesicle docking"/>
    <property type="evidence" value="ECO:0007669"/>
    <property type="project" value="TreeGrafter"/>
</dbReference>
<sequence length="299" mass="34254">MRDRLEDLGGHREEEGSEGEWSSHSDEDEDVMKRQQQQAVVFEEESPAMEEVLREAQAMRREIAALGLDVERLRKQSSRCAKTVRRLSVIQRSSNAIGGDVKTRAEALYRRLTAYDQRRQDLEAQHGPAAAVVRIARSQHAAVGHALHQAMADYHAAEDEQRECCHQRFQRQAEILGRNVSSEEVDQMVQEGGWGAFSKELNPEGITARCAFKHIKDRHRDLIDLEARLRDVHELFLLMAVMVDEQGVMLNNIEANVVATDDYLEKVNESFKVAIRYRQRNPCFKMWCGCFPCYKQDAG</sequence>
<evidence type="ECO:0000256" key="3">
    <source>
        <dbReference type="SAM" id="Coils"/>
    </source>
</evidence>
<keyword evidence="6" id="KW-1185">Reference proteome</keyword>
<evidence type="ECO:0000313" key="7">
    <source>
        <dbReference type="RefSeq" id="XP_042563247.1"/>
    </source>
</evidence>
<dbReference type="PROSITE" id="PS00914">
    <property type="entry name" value="SYNTAXIN"/>
    <property type="match status" value="1"/>
</dbReference>
<feature type="compositionally biased region" description="Basic and acidic residues" evidence="4">
    <location>
        <begin position="1"/>
        <end position="14"/>
    </location>
</feature>
<dbReference type="PANTHER" id="PTHR19957:SF30">
    <property type="entry name" value="SYNTAXIN-11"/>
    <property type="match status" value="1"/>
</dbReference>
<organism evidence="6 7">
    <name type="scientific">Clupea harengus</name>
    <name type="common">Atlantic herring</name>
    <dbReference type="NCBI Taxonomy" id="7950"/>
    <lineage>
        <taxon>Eukaryota</taxon>
        <taxon>Metazoa</taxon>
        <taxon>Chordata</taxon>
        <taxon>Craniata</taxon>
        <taxon>Vertebrata</taxon>
        <taxon>Euteleostomi</taxon>
        <taxon>Actinopterygii</taxon>
        <taxon>Neopterygii</taxon>
        <taxon>Teleostei</taxon>
        <taxon>Clupei</taxon>
        <taxon>Clupeiformes</taxon>
        <taxon>Clupeoidei</taxon>
        <taxon>Clupeidae</taxon>
        <taxon>Clupea</taxon>
    </lineage>
</organism>
<proteinExistence type="inferred from homology"/>
<protein>
    <submittedName>
        <fullName evidence="7">Syntaxin-11-like</fullName>
    </submittedName>
</protein>
<dbReference type="InterPro" id="IPR045242">
    <property type="entry name" value="Syntaxin"/>
</dbReference>
<dbReference type="GO" id="GO:0031201">
    <property type="term" value="C:SNARE complex"/>
    <property type="evidence" value="ECO:0007669"/>
    <property type="project" value="TreeGrafter"/>
</dbReference>
<evidence type="ECO:0000256" key="2">
    <source>
        <dbReference type="ARBA" id="ARBA00023054"/>
    </source>
</evidence>
<dbReference type="GO" id="GO:0005484">
    <property type="term" value="F:SNAP receptor activity"/>
    <property type="evidence" value="ECO:0007669"/>
    <property type="project" value="InterPro"/>
</dbReference>
<dbReference type="CDD" id="cd15848">
    <property type="entry name" value="SNARE_syntaxin1-like"/>
    <property type="match status" value="1"/>
</dbReference>
<dbReference type="InterPro" id="IPR000727">
    <property type="entry name" value="T_SNARE_dom"/>
</dbReference>
<evidence type="ECO:0000256" key="4">
    <source>
        <dbReference type="SAM" id="MobiDB-lite"/>
    </source>
</evidence>
<dbReference type="GO" id="GO:0031629">
    <property type="term" value="P:synaptic vesicle fusion to presynaptic active zone membrane"/>
    <property type="evidence" value="ECO:0007669"/>
    <property type="project" value="TreeGrafter"/>
</dbReference>
<keyword evidence="2 3" id="KW-0175">Coiled coil</keyword>
<name>A0A8M1KH79_CLUHA</name>